<dbReference type="FunFam" id="3.30.450.20:FF:000099">
    <property type="entry name" value="Sensory box sensor histidine kinase"/>
    <property type="match status" value="1"/>
</dbReference>
<evidence type="ECO:0000259" key="8">
    <source>
        <dbReference type="PROSITE" id="PS50113"/>
    </source>
</evidence>
<evidence type="ECO:0000256" key="2">
    <source>
        <dbReference type="ARBA" id="ARBA00012438"/>
    </source>
</evidence>
<dbReference type="InterPro" id="IPR004358">
    <property type="entry name" value="Sig_transdc_His_kin-like_C"/>
</dbReference>
<dbReference type="InterPro" id="IPR052162">
    <property type="entry name" value="Sensor_kinase/Photoreceptor"/>
</dbReference>
<feature type="domain" description="Histidine kinase" evidence="6">
    <location>
        <begin position="542"/>
        <end position="763"/>
    </location>
</feature>
<sequence length="773" mass="86309">MTHDLINAGHAALPGGSELLQATQALAESEARFRKLVDLNPNAIAIQSEGRWRFANATALAMFGAASLEAFQARPVLDWIHPSSLEAARERVGRVMSGRPQPEQELLLLREDGSTFPAMVHGILFDHQGLPSILGVIRDITEQKEMDAALQRARDSYQSLLMEMPFLVWKGTPEGGCEYVNQAWMDFTGLSLDELQGNQWAERVHPEDQLALMQAYGAAMANLEPMAMDFRMLHREGSYRWVQGQGKPFYDLDGAFDGFLAACSDIHDSRMAEAALAESEQRFRTVADFTYDWEYWLGKDGRFRWMSPSSERVTGYPPEAFTQNPELMGRILHPDDRSMLEDHVHEVRDGGEPFPMEFRIFHKDGRQVWISHICTPVYGSDGQSLGRRAANRDITARRQAEEDLFEASRQRLAMLEAASVARVVPWSMGSDGRMQWGDSANLVLGQTPTVLGHRRGWPWETIQEQDRPRLHQALREVDMGFVASFECRMRHGQGQVIWTRWTLAREQGSFHGAIQDITEQHTIHEQLLQSQKLESMGTLVGGIAHDFNNLLGAILGYCELFEADPELSPRHQKGMGVIQGAAKRGRELVGKLMGFSRKVAPNRVQASLNTLVSEASELVAHALPSELRLQLELWPDLPDIHLDPGQLHQVVMNLAINARDAIQGEGLITLRSGRQEITPEQGLALQRLPGPYVYLEVEDTGCGIPEDQLSRVFEPFYTTKGMNGTGLGLSMAYGLVAEHGGFMECHSELGQGTRFRVMLPVQLHGLGAPALPA</sequence>
<organism evidence="9 10">
    <name type="scientific">Candidatus Geothrix skivensis</name>
    <dbReference type="NCBI Taxonomy" id="2954439"/>
    <lineage>
        <taxon>Bacteria</taxon>
        <taxon>Pseudomonadati</taxon>
        <taxon>Acidobacteriota</taxon>
        <taxon>Holophagae</taxon>
        <taxon>Holophagales</taxon>
        <taxon>Holophagaceae</taxon>
        <taxon>Geothrix</taxon>
    </lineage>
</organism>
<dbReference type="InterPro" id="IPR035965">
    <property type="entry name" value="PAS-like_dom_sf"/>
</dbReference>
<dbReference type="SUPFAM" id="SSF55874">
    <property type="entry name" value="ATPase domain of HSP90 chaperone/DNA topoisomerase II/histidine kinase"/>
    <property type="match status" value="1"/>
</dbReference>
<dbReference type="Pfam" id="PF00512">
    <property type="entry name" value="HisKA"/>
    <property type="match status" value="1"/>
</dbReference>
<dbReference type="SUPFAM" id="SSF47384">
    <property type="entry name" value="Homodimeric domain of signal transducing histidine kinase"/>
    <property type="match status" value="1"/>
</dbReference>
<dbReference type="PANTHER" id="PTHR43304:SF1">
    <property type="entry name" value="PAC DOMAIN-CONTAINING PROTEIN"/>
    <property type="match status" value="1"/>
</dbReference>
<dbReference type="InterPro" id="IPR003661">
    <property type="entry name" value="HisK_dim/P_dom"/>
</dbReference>
<accession>A0A9D7SHP2</accession>
<dbReference type="SMART" id="SM00387">
    <property type="entry name" value="HATPase_c"/>
    <property type="match status" value="1"/>
</dbReference>
<dbReference type="PROSITE" id="PS50109">
    <property type="entry name" value="HIS_KIN"/>
    <property type="match status" value="1"/>
</dbReference>
<dbReference type="CDD" id="cd00082">
    <property type="entry name" value="HisKA"/>
    <property type="match status" value="1"/>
</dbReference>
<dbReference type="PROSITE" id="PS50113">
    <property type="entry name" value="PAC"/>
    <property type="match status" value="3"/>
</dbReference>
<feature type="domain" description="PAS" evidence="7">
    <location>
        <begin position="279"/>
        <end position="351"/>
    </location>
</feature>
<evidence type="ECO:0000313" key="9">
    <source>
        <dbReference type="EMBL" id="MBK9797001.1"/>
    </source>
</evidence>
<keyword evidence="3" id="KW-0597">Phosphoprotein</keyword>
<evidence type="ECO:0000256" key="3">
    <source>
        <dbReference type="ARBA" id="ARBA00022553"/>
    </source>
</evidence>
<feature type="domain" description="PAC" evidence="8">
    <location>
        <begin position="102"/>
        <end position="152"/>
    </location>
</feature>
<feature type="domain" description="PAS" evidence="7">
    <location>
        <begin position="153"/>
        <end position="223"/>
    </location>
</feature>
<dbReference type="NCBIfam" id="TIGR00229">
    <property type="entry name" value="sensory_box"/>
    <property type="match status" value="3"/>
</dbReference>
<dbReference type="EC" id="2.7.13.3" evidence="2"/>
<dbReference type="PRINTS" id="PR00344">
    <property type="entry name" value="BCTRLSENSOR"/>
</dbReference>
<proteinExistence type="predicted"/>
<dbReference type="PROSITE" id="PS50112">
    <property type="entry name" value="PAS"/>
    <property type="match status" value="3"/>
</dbReference>
<name>A0A9D7SHP2_9BACT</name>
<dbReference type="InterPro" id="IPR000014">
    <property type="entry name" value="PAS"/>
</dbReference>
<dbReference type="Gene3D" id="3.30.565.10">
    <property type="entry name" value="Histidine kinase-like ATPase, C-terminal domain"/>
    <property type="match status" value="1"/>
</dbReference>
<keyword evidence="4" id="KW-0808">Transferase</keyword>
<dbReference type="CDD" id="cd00130">
    <property type="entry name" value="PAS"/>
    <property type="match status" value="3"/>
</dbReference>
<dbReference type="EMBL" id="JADKIO010000008">
    <property type="protein sequence ID" value="MBK9797001.1"/>
    <property type="molecule type" value="Genomic_DNA"/>
</dbReference>
<feature type="domain" description="PAC" evidence="8">
    <location>
        <begin position="354"/>
        <end position="406"/>
    </location>
</feature>
<feature type="domain" description="PAS" evidence="7">
    <location>
        <begin position="29"/>
        <end position="99"/>
    </location>
</feature>
<dbReference type="InterPro" id="IPR005467">
    <property type="entry name" value="His_kinase_dom"/>
</dbReference>
<dbReference type="InterPro" id="IPR000700">
    <property type="entry name" value="PAS-assoc_C"/>
</dbReference>
<comment type="catalytic activity">
    <reaction evidence="1">
        <text>ATP + protein L-histidine = ADP + protein N-phospho-L-histidine.</text>
        <dbReference type="EC" id="2.7.13.3"/>
    </reaction>
</comment>
<protein>
    <recommendedName>
        <fullName evidence="2">histidine kinase</fullName>
        <ecNumber evidence="2">2.7.13.3</ecNumber>
    </recommendedName>
</protein>
<feature type="domain" description="PAC" evidence="8">
    <location>
        <begin position="226"/>
        <end position="278"/>
    </location>
</feature>
<dbReference type="SMART" id="SM00388">
    <property type="entry name" value="HisKA"/>
    <property type="match status" value="1"/>
</dbReference>
<dbReference type="InterPro" id="IPR036890">
    <property type="entry name" value="HATPase_C_sf"/>
</dbReference>
<dbReference type="AlphaFoldDB" id="A0A9D7SHP2"/>
<dbReference type="Pfam" id="PF13426">
    <property type="entry name" value="PAS_9"/>
    <property type="match status" value="1"/>
</dbReference>
<evidence type="ECO:0000256" key="5">
    <source>
        <dbReference type="ARBA" id="ARBA00022777"/>
    </source>
</evidence>
<dbReference type="GO" id="GO:0000155">
    <property type="term" value="F:phosphorelay sensor kinase activity"/>
    <property type="evidence" value="ECO:0007669"/>
    <property type="project" value="InterPro"/>
</dbReference>
<dbReference type="Pfam" id="PF02518">
    <property type="entry name" value="HATPase_c"/>
    <property type="match status" value="1"/>
</dbReference>
<dbReference type="InterPro" id="IPR013655">
    <property type="entry name" value="PAS_fold_3"/>
</dbReference>
<reference evidence="9" key="1">
    <citation type="submission" date="2020-10" db="EMBL/GenBank/DDBJ databases">
        <title>Connecting structure to function with the recovery of over 1000 high-quality activated sludge metagenome-assembled genomes encoding full-length rRNA genes using long-read sequencing.</title>
        <authorList>
            <person name="Singleton C.M."/>
            <person name="Petriglieri F."/>
            <person name="Kristensen J.M."/>
            <person name="Kirkegaard R.H."/>
            <person name="Michaelsen T.Y."/>
            <person name="Andersen M.H."/>
            <person name="Karst S.M."/>
            <person name="Dueholm M.S."/>
            <person name="Nielsen P.H."/>
            <person name="Albertsen M."/>
        </authorList>
    </citation>
    <scope>NUCLEOTIDE SEQUENCE</scope>
    <source>
        <strain evidence="9">Skiv_18-Q3-R9-52_MAXAC.067</strain>
    </source>
</reference>
<evidence type="ECO:0000256" key="4">
    <source>
        <dbReference type="ARBA" id="ARBA00022679"/>
    </source>
</evidence>
<dbReference type="SMART" id="SM00091">
    <property type="entry name" value="PAS"/>
    <property type="match status" value="3"/>
</dbReference>
<evidence type="ECO:0000313" key="10">
    <source>
        <dbReference type="Proteomes" id="UP000886657"/>
    </source>
</evidence>
<dbReference type="PANTHER" id="PTHR43304">
    <property type="entry name" value="PHYTOCHROME-LIKE PROTEIN CPH1"/>
    <property type="match status" value="1"/>
</dbReference>
<dbReference type="Gene3D" id="3.30.450.20">
    <property type="entry name" value="PAS domain"/>
    <property type="match status" value="4"/>
</dbReference>
<dbReference type="Pfam" id="PF08447">
    <property type="entry name" value="PAS_3"/>
    <property type="match status" value="2"/>
</dbReference>
<dbReference type="InterPro" id="IPR003594">
    <property type="entry name" value="HATPase_dom"/>
</dbReference>
<dbReference type="Gene3D" id="1.10.287.130">
    <property type="match status" value="1"/>
</dbReference>
<dbReference type="Proteomes" id="UP000886657">
    <property type="component" value="Unassembled WGS sequence"/>
</dbReference>
<dbReference type="InterPro" id="IPR036097">
    <property type="entry name" value="HisK_dim/P_sf"/>
</dbReference>
<comment type="caution">
    <text evidence="9">The sequence shown here is derived from an EMBL/GenBank/DDBJ whole genome shotgun (WGS) entry which is preliminary data.</text>
</comment>
<dbReference type="SUPFAM" id="SSF55785">
    <property type="entry name" value="PYP-like sensor domain (PAS domain)"/>
    <property type="match status" value="4"/>
</dbReference>
<keyword evidence="5" id="KW-0418">Kinase</keyword>
<evidence type="ECO:0000259" key="6">
    <source>
        <dbReference type="PROSITE" id="PS50109"/>
    </source>
</evidence>
<gene>
    <name evidence="9" type="ORF">IPP58_10975</name>
</gene>
<dbReference type="SMART" id="SM00086">
    <property type="entry name" value="PAC"/>
    <property type="match status" value="4"/>
</dbReference>
<evidence type="ECO:0000256" key="1">
    <source>
        <dbReference type="ARBA" id="ARBA00000085"/>
    </source>
</evidence>
<evidence type="ECO:0000259" key="7">
    <source>
        <dbReference type="PROSITE" id="PS50112"/>
    </source>
</evidence>
<dbReference type="InterPro" id="IPR001610">
    <property type="entry name" value="PAC"/>
</dbReference>